<reference evidence="3 4" key="1">
    <citation type="submission" date="2017-04" db="EMBL/GenBank/DDBJ databases">
        <title>Draft Aigarchaeota genome from a New Zealand hot spring.</title>
        <authorList>
            <person name="Reysenbach A.-L."/>
            <person name="Donaho J.A."/>
            <person name="Gerhart J."/>
            <person name="Kelley J.F."/>
            <person name="Kouba K."/>
            <person name="Podar M."/>
            <person name="Stott M."/>
        </authorList>
    </citation>
    <scope>NUCLEOTIDE SEQUENCE [LARGE SCALE GENOMIC DNA]</scope>
    <source>
        <strain evidence="3">NZ13_MG1</strain>
    </source>
</reference>
<proteinExistence type="predicted"/>
<dbReference type="SUPFAM" id="SSF55811">
    <property type="entry name" value="Nudix"/>
    <property type="match status" value="1"/>
</dbReference>
<dbReference type="PANTHER" id="PTHR43736:SF1">
    <property type="entry name" value="DIHYDRONEOPTERIN TRIPHOSPHATE DIPHOSPHATASE"/>
    <property type="match status" value="1"/>
</dbReference>
<dbReference type="PANTHER" id="PTHR43736">
    <property type="entry name" value="ADP-RIBOSE PYROPHOSPHATASE"/>
    <property type="match status" value="1"/>
</dbReference>
<dbReference type="PROSITE" id="PS00893">
    <property type="entry name" value="NUDIX_BOX"/>
    <property type="match status" value="1"/>
</dbReference>
<dbReference type="AlphaFoldDB" id="A0A2R7Y8H3"/>
<dbReference type="InterPro" id="IPR000086">
    <property type="entry name" value="NUDIX_hydrolase_dom"/>
</dbReference>
<evidence type="ECO:0000313" key="3">
    <source>
        <dbReference type="EMBL" id="PUA33834.1"/>
    </source>
</evidence>
<dbReference type="Pfam" id="PF00293">
    <property type="entry name" value="NUDIX"/>
    <property type="match status" value="1"/>
</dbReference>
<dbReference type="Proteomes" id="UP000244066">
    <property type="component" value="Unassembled WGS sequence"/>
</dbReference>
<dbReference type="PROSITE" id="PS51462">
    <property type="entry name" value="NUDIX"/>
    <property type="match status" value="1"/>
</dbReference>
<comment type="caution">
    <text evidence="3">The sequence shown here is derived from an EMBL/GenBank/DDBJ whole genome shotgun (WGS) entry which is preliminary data.</text>
</comment>
<evidence type="ECO:0000313" key="4">
    <source>
        <dbReference type="Proteomes" id="UP000244066"/>
    </source>
</evidence>
<dbReference type="InterPro" id="IPR015797">
    <property type="entry name" value="NUDIX_hydrolase-like_dom_sf"/>
</dbReference>
<sequence>MMPVVAVGALVLRDHDILLVKRRNEPGKGKWSIPGGTVELGESLRDAVVREVYEETGLLVEVLELLDVVEVIRKDEAGNIAFHYVILDYLAKPVGGALRAASDASDVLWASVEEATKMEITDTLRGMLQRLKEKGSASSF</sequence>
<dbReference type="InterPro" id="IPR020084">
    <property type="entry name" value="NUDIX_hydrolase_CS"/>
</dbReference>
<dbReference type="GO" id="GO:0016787">
    <property type="term" value="F:hydrolase activity"/>
    <property type="evidence" value="ECO:0007669"/>
    <property type="project" value="UniProtKB-KW"/>
</dbReference>
<feature type="domain" description="Nudix hydrolase" evidence="2">
    <location>
        <begin position="2"/>
        <end position="133"/>
    </location>
</feature>
<keyword evidence="1" id="KW-0378">Hydrolase</keyword>
<dbReference type="Gene3D" id="3.90.79.10">
    <property type="entry name" value="Nucleoside Triphosphate Pyrophosphohydrolase"/>
    <property type="match status" value="1"/>
</dbReference>
<protein>
    <recommendedName>
        <fullName evidence="2">Nudix hydrolase domain-containing protein</fullName>
    </recommendedName>
</protein>
<dbReference type="InterPro" id="IPR020476">
    <property type="entry name" value="Nudix_hydrolase"/>
</dbReference>
<accession>A0A2R7Y8H3</accession>
<dbReference type="PRINTS" id="PR00502">
    <property type="entry name" value="NUDIXFAMILY"/>
</dbReference>
<name>A0A2R7Y8H3_9ARCH</name>
<dbReference type="CDD" id="cd04673">
    <property type="entry name" value="NUDIX_ADPRase"/>
    <property type="match status" value="1"/>
</dbReference>
<organism evidence="3 4">
    <name type="scientific">Candidatus Terraquivivens tikiterensis</name>
    <dbReference type="NCBI Taxonomy" id="1980982"/>
    <lineage>
        <taxon>Archaea</taxon>
        <taxon>Nitrososphaerota</taxon>
        <taxon>Candidatus Wolframiiraptoraceae</taxon>
        <taxon>Candidatus Terraquivivens</taxon>
    </lineage>
</organism>
<evidence type="ECO:0000256" key="1">
    <source>
        <dbReference type="ARBA" id="ARBA00022801"/>
    </source>
</evidence>
<gene>
    <name evidence="3" type="ORF">B9J98_02055</name>
</gene>
<evidence type="ECO:0000259" key="2">
    <source>
        <dbReference type="PROSITE" id="PS51462"/>
    </source>
</evidence>
<dbReference type="EMBL" id="NDWU01000004">
    <property type="protein sequence ID" value="PUA33834.1"/>
    <property type="molecule type" value="Genomic_DNA"/>
</dbReference>